<feature type="compositionally biased region" description="Basic and acidic residues" evidence="1">
    <location>
        <begin position="163"/>
        <end position="176"/>
    </location>
</feature>
<name>A0A225VMC7_9STRA</name>
<evidence type="ECO:0000313" key="3">
    <source>
        <dbReference type="EMBL" id="OWZ06666.1"/>
    </source>
</evidence>
<dbReference type="Proteomes" id="UP000198211">
    <property type="component" value="Unassembled WGS sequence"/>
</dbReference>
<evidence type="ECO:0000259" key="2">
    <source>
        <dbReference type="Pfam" id="PF20681"/>
    </source>
</evidence>
<comment type="caution">
    <text evidence="3">The sequence shown here is derived from an EMBL/GenBank/DDBJ whole genome shotgun (WGS) entry which is preliminary data.</text>
</comment>
<dbReference type="AlphaFoldDB" id="A0A225VMC7"/>
<gene>
    <name evidence="3" type="ORF">PHMEG_00021046</name>
</gene>
<sequence length="236" mass="26211">MWEPVAVRFNANRARGTPERDIESLCRKFKNLYAKPKPSEAEGGAHTSHDGLDDGEDDENFERDIEVASTEQGPILRSLGDDEDDLPAHQEEDTTGCPVEVHGVGDTGDLNESTVEEPTHGTIVTERYGSIDAALAGDYALSDDEAIGGEGTNTDDVAPLPHADQDAQAREDVGIDGSELRRKNVVVVKREKNEQRLRELSVLREISYDDRRLKMQGDTDIKILFLHEKNERNCEE</sequence>
<proteinExistence type="predicted"/>
<dbReference type="EMBL" id="NBNE01003864">
    <property type="protein sequence ID" value="OWZ06666.1"/>
    <property type="molecule type" value="Genomic_DNA"/>
</dbReference>
<organism evidence="3 4">
    <name type="scientific">Phytophthora megakarya</name>
    <dbReference type="NCBI Taxonomy" id="4795"/>
    <lineage>
        <taxon>Eukaryota</taxon>
        <taxon>Sar</taxon>
        <taxon>Stramenopiles</taxon>
        <taxon>Oomycota</taxon>
        <taxon>Peronosporomycetes</taxon>
        <taxon>Peronosporales</taxon>
        <taxon>Peronosporaceae</taxon>
        <taxon>Phytophthora</taxon>
    </lineage>
</organism>
<feature type="domain" description="DUF6818" evidence="2">
    <location>
        <begin position="1"/>
        <end position="40"/>
    </location>
</feature>
<accession>A0A225VMC7</accession>
<evidence type="ECO:0000313" key="4">
    <source>
        <dbReference type="Proteomes" id="UP000198211"/>
    </source>
</evidence>
<keyword evidence="4" id="KW-1185">Reference proteome</keyword>
<feature type="region of interest" description="Disordered" evidence="1">
    <location>
        <begin position="145"/>
        <end position="176"/>
    </location>
</feature>
<evidence type="ECO:0000256" key="1">
    <source>
        <dbReference type="SAM" id="MobiDB-lite"/>
    </source>
</evidence>
<protein>
    <recommendedName>
        <fullName evidence="2">DUF6818 domain-containing protein</fullName>
    </recommendedName>
</protein>
<reference evidence="4" key="1">
    <citation type="submission" date="2017-03" db="EMBL/GenBank/DDBJ databases">
        <title>Phytopthora megakarya and P. palmivora, two closely related causual agents of cacao black pod achieved similar genome size and gene model numbers by different mechanisms.</title>
        <authorList>
            <person name="Ali S."/>
            <person name="Shao J."/>
            <person name="Larry D.J."/>
            <person name="Kronmiller B."/>
            <person name="Shen D."/>
            <person name="Strem M.D."/>
            <person name="Melnick R.L."/>
            <person name="Guiltinan M.J."/>
            <person name="Tyler B.M."/>
            <person name="Meinhardt L.W."/>
            <person name="Bailey B.A."/>
        </authorList>
    </citation>
    <scope>NUCLEOTIDE SEQUENCE [LARGE SCALE GENOMIC DNA]</scope>
    <source>
        <strain evidence="4">zdho120</strain>
    </source>
</reference>
<dbReference type="InterPro" id="IPR049203">
    <property type="entry name" value="DUF6818"/>
</dbReference>
<dbReference type="OrthoDB" id="123120at2759"/>
<feature type="region of interest" description="Disordered" evidence="1">
    <location>
        <begin position="34"/>
        <end position="121"/>
    </location>
</feature>
<dbReference type="Pfam" id="PF20681">
    <property type="entry name" value="DUF6818"/>
    <property type="match status" value="1"/>
</dbReference>